<dbReference type="EMBL" id="VOKX01000117">
    <property type="protein sequence ID" value="KAB7834075.1"/>
    <property type="molecule type" value="Genomic_DNA"/>
</dbReference>
<evidence type="ECO:0000313" key="3">
    <source>
        <dbReference type="EMBL" id="KAB7834075.1"/>
    </source>
</evidence>
<dbReference type="InterPro" id="IPR047763">
    <property type="entry name" value="PG_bind_dom_phiBT1-type"/>
</dbReference>
<gene>
    <name evidence="3" type="ORF">FRZ00_30920</name>
</gene>
<sequence length="275" mass="30071">MSVAQRVIDTATAEIGYQEGRSGGHWNNKQKYSCEVPGLEWSNFQPYCSTFVSWVFRKAGAASLAPVTASCAEGVRWFEDRDRFTEYPVIGGVVYFGPGGGSHVGICIAYTDSTITTIEANTNLSGSAEGDGVYRKSRPRHSDYVYGYGIPDFPEGVVLADPEWRGKPRVIHFGHEASAADIPQGNSKPTPAPGYEPFPGAEFFRGEPESPIITAMGRRLVAEGCSMYEEGPGPKWSDADRHSYARWQRKLGYSGADADGWPGRASWDALRVPRS</sequence>
<evidence type="ECO:0000313" key="4">
    <source>
        <dbReference type="Proteomes" id="UP000327000"/>
    </source>
</evidence>
<dbReference type="NCBIfam" id="NF038080">
    <property type="entry name" value="PG_bind_siph"/>
    <property type="match status" value="1"/>
</dbReference>
<comment type="caution">
    <text evidence="3">The sequence shown here is derived from an EMBL/GenBank/DDBJ whole genome shotgun (WGS) entry which is preliminary data.</text>
</comment>
<name>A0A5N5VYV4_STRMB</name>
<dbReference type="OrthoDB" id="3476732at2"/>
<accession>A0A5N5VYV4</accession>
<protein>
    <submittedName>
        <fullName evidence="3">CHAP domain-containing protein</fullName>
    </submittedName>
</protein>
<dbReference type="AlphaFoldDB" id="A0A5N5VYV4"/>
<organism evidence="3 4">
    <name type="scientific">Streptomyces mobaraensis</name>
    <name type="common">Streptoverticillium mobaraense</name>
    <dbReference type="NCBI Taxonomy" id="35621"/>
    <lineage>
        <taxon>Bacteria</taxon>
        <taxon>Bacillati</taxon>
        <taxon>Actinomycetota</taxon>
        <taxon>Actinomycetes</taxon>
        <taxon>Kitasatosporales</taxon>
        <taxon>Streptomycetaceae</taxon>
        <taxon>Streptomyces</taxon>
    </lineage>
</organism>
<proteinExistence type="predicted"/>
<dbReference type="Gene3D" id="3.90.1720.10">
    <property type="entry name" value="endopeptidase domain like (from Nostoc punctiforme)"/>
    <property type="match status" value="1"/>
</dbReference>
<dbReference type="InterPro" id="IPR007921">
    <property type="entry name" value="CHAP_dom"/>
</dbReference>
<evidence type="ECO:0000256" key="1">
    <source>
        <dbReference type="SAM" id="MobiDB-lite"/>
    </source>
</evidence>
<dbReference type="RefSeq" id="WP_152265777.1">
    <property type="nucleotide sequence ID" value="NZ_VOKX01000117.1"/>
</dbReference>
<feature type="domain" description="Peptidase C51" evidence="2">
    <location>
        <begin position="45"/>
        <end position="121"/>
    </location>
</feature>
<dbReference type="Pfam" id="PF05257">
    <property type="entry name" value="CHAP"/>
    <property type="match status" value="1"/>
</dbReference>
<dbReference type="Proteomes" id="UP000327000">
    <property type="component" value="Unassembled WGS sequence"/>
</dbReference>
<feature type="region of interest" description="Disordered" evidence="1">
    <location>
        <begin position="255"/>
        <end position="275"/>
    </location>
</feature>
<keyword evidence="4" id="KW-1185">Reference proteome</keyword>
<evidence type="ECO:0000259" key="2">
    <source>
        <dbReference type="Pfam" id="PF05257"/>
    </source>
</evidence>
<reference evidence="3 4" key="1">
    <citation type="journal article" date="2019" name="Microb. Cell Fact.">
        <title>Exploring novel herbicidin analogues by transcriptional regulator overexpression and MS/MS molecular networking.</title>
        <authorList>
            <person name="Shi Y."/>
            <person name="Gu R."/>
            <person name="Li Y."/>
            <person name="Wang X."/>
            <person name="Ren W."/>
            <person name="Li X."/>
            <person name="Wang L."/>
            <person name="Xie Y."/>
            <person name="Hong B."/>
        </authorList>
    </citation>
    <scope>NUCLEOTIDE SEQUENCE [LARGE SCALE GENOMIC DNA]</scope>
    <source>
        <strain evidence="3 4">US-43</strain>
    </source>
</reference>